<comment type="caution">
    <text evidence="1">The sequence shown here is derived from an EMBL/GenBank/DDBJ whole genome shotgun (WGS) entry which is preliminary data.</text>
</comment>
<evidence type="ECO:0000313" key="2">
    <source>
        <dbReference type="Proteomes" id="UP001500840"/>
    </source>
</evidence>
<dbReference type="Proteomes" id="UP001500840">
    <property type="component" value="Unassembled WGS sequence"/>
</dbReference>
<accession>A0ABP8NN79</accession>
<organism evidence="1 2">
    <name type="scientific">Novipirellula rosea</name>
    <dbReference type="NCBI Taxonomy" id="1031540"/>
    <lineage>
        <taxon>Bacteria</taxon>
        <taxon>Pseudomonadati</taxon>
        <taxon>Planctomycetota</taxon>
        <taxon>Planctomycetia</taxon>
        <taxon>Pirellulales</taxon>
        <taxon>Pirellulaceae</taxon>
        <taxon>Novipirellula</taxon>
    </lineage>
</organism>
<protein>
    <submittedName>
        <fullName evidence="1">Uncharacterized protein</fullName>
    </submittedName>
</protein>
<evidence type="ECO:0000313" key="1">
    <source>
        <dbReference type="EMBL" id="GAA4469872.1"/>
    </source>
</evidence>
<name>A0ABP8NN79_9BACT</name>
<reference evidence="2" key="1">
    <citation type="journal article" date="2019" name="Int. J. Syst. Evol. Microbiol.">
        <title>The Global Catalogue of Microorganisms (GCM) 10K type strain sequencing project: providing services to taxonomists for standard genome sequencing and annotation.</title>
        <authorList>
            <consortium name="The Broad Institute Genomics Platform"/>
            <consortium name="The Broad Institute Genome Sequencing Center for Infectious Disease"/>
            <person name="Wu L."/>
            <person name="Ma J."/>
        </authorList>
    </citation>
    <scope>NUCLEOTIDE SEQUENCE [LARGE SCALE GENOMIC DNA]</scope>
    <source>
        <strain evidence="2">JCM 17759</strain>
    </source>
</reference>
<gene>
    <name evidence="1" type="ORF">GCM10023156_62500</name>
</gene>
<sequence>MSLTIWATVERVDFCDVLSNSAMIRCHSISLGVSGAENFRMAFESIAKKRDALQAFHAVFDMNFDFDSLISRQFAIEVVGQ</sequence>
<proteinExistence type="predicted"/>
<keyword evidence="2" id="KW-1185">Reference proteome</keyword>
<dbReference type="EMBL" id="BAABGA010000107">
    <property type="protein sequence ID" value="GAA4469872.1"/>
    <property type="molecule type" value="Genomic_DNA"/>
</dbReference>